<evidence type="ECO:0000256" key="5">
    <source>
        <dbReference type="SAM" id="MobiDB-lite"/>
    </source>
</evidence>
<dbReference type="Proteomes" id="UP000195570">
    <property type="component" value="Unassembled WGS sequence"/>
</dbReference>
<dbReference type="SMART" id="SM00320">
    <property type="entry name" value="WD40"/>
    <property type="match status" value="5"/>
</dbReference>
<dbReference type="VEuPathDB" id="TriTrypDB:TEOVI_000385900"/>
<evidence type="ECO:0000313" key="7">
    <source>
        <dbReference type="Proteomes" id="UP000195570"/>
    </source>
</evidence>
<dbReference type="RefSeq" id="XP_067082799.1">
    <property type="nucleotide sequence ID" value="XM_067226698.1"/>
</dbReference>
<dbReference type="InterPro" id="IPR036322">
    <property type="entry name" value="WD40_repeat_dom_sf"/>
</dbReference>
<name>A0A1G4IIE8_TRYEQ</name>
<feature type="region of interest" description="Disordered" evidence="5">
    <location>
        <begin position="99"/>
        <end position="138"/>
    </location>
</feature>
<keyword evidence="3" id="KW-0677">Repeat</keyword>
<dbReference type="PANTHER" id="PTHR19924:SF26">
    <property type="entry name" value="U3 SMALL NUCLEOLAR RNA-ASSOCIATED PROTEIN 15 HOMOLOG"/>
    <property type="match status" value="1"/>
</dbReference>
<evidence type="ECO:0000256" key="4">
    <source>
        <dbReference type="ARBA" id="ARBA00023242"/>
    </source>
</evidence>
<dbReference type="SUPFAM" id="SSF50978">
    <property type="entry name" value="WD40 repeat-like"/>
    <property type="match status" value="1"/>
</dbReference>
<protein>
    <submittedName>
        <fullName evidence="6">Uncharacterized protein</fullName>
    </submittedName>
</protein>
<gene>
    <name evidence="6" type="ORF">TEOVI_000385900</name>
</gene>
<accession>A0A1G4IIE8</accession>
<keyword evidence="7" id="KW-1185">Reference proteome</keyword>
<evidence type="ECO:0000256" key="1">
    <source>
        <dbReference type="ARBA" id="ARBA00004604"/>
    </source>
</evidence>
<keyword evidence="4" id="KW-0539">Nucleus</keyword>
<dbReference type="Pfam" id="PF00400">
    <property type="entry name" value="WD40"/>
    <property type="match status" value="1"/>
</dbReference>
<dbReference type="InterPro" id="IPR015943">
    <property type="entry name" value="WD40/YVTN_repeat-like_dom_sf"/>
</dbReference>
<dbReference type="InterPro" id="IPR027417">
    <property type="entry name" value="P-loop_NTPase"/>
</dbReference>
<dbReference type="GO" id="GO:0005730">
    <property type="term" value="C:nucleolus"/>
    <property type="evidence" value="ECO:0007669"/>
    <property type="project" value="UniProtKB-SubCell"/>
</dbReference>
<sequence>MEPGTEDIVVTTVERLVATVGISADCRIECHASDGDKDVKSKLCFGTRIVGVDGHMVTDSGELRELLHSRRGNTVLIAFERVDCYGERVELRGSVECNGVSSSVAPQNPTETQRNRVANGKRQSDVEKPSSLVSSASSSPAESVSAAISFPSVAKRCSDEVEVGHDEGGSQLAFSFSNFSLPELSGKVNQIPGKEAGSITEGLTPSLLEFEQLKVLGRGSDMNSANGVTSSSHRPASSSRTIRRSLAAALDGVEIGSCIICVYQDVNPIAELEFTAAKMGASVLTVDLGAKLRRRTRPEEFGEQFVSAMTEGKWFVMVNAHKSISTCGVLEDLMREARARNFEGFNPKARVIICLEPHPHFPRFLINHARVVKVRSSLSTSLTVLSHTMTASMTRDRVVTGGSFCTIGETSENRDDPGRQGRGKRRVRINAAVDVVEIAPREVIETQLVREEHLSDGRLALCATFSGVPGDRFLCVDVAGEDGRFAVGSSMGNVYFVDRFGKSLLQTHVHDSSIWDLSSHDKFHFATACEDGTCVEWAFDLDCGEDVVLTPSYTASLGNDAYCLSYVKSLGSQYPFLLLGGLRHELLLLRGGGNTSMRISIPANAQVVDAFGNEPVALVGGSDGTVMAVNVDVGLSVVQFAAHTRKLPALTVRNSNNFFTGSFDSTILSWDYRTPKPVAGIAPNSTSTADITHTLKLRGYVTGLHVNDMYMAGSVGENLYLWDVRKLGEVLGGHVQAWKGLSRGIRVDSVERRIITASQDGVARVWTFV</sequence>
<evidence type="ECO:0000256" key="2">
    <source>
        <dbReference type="ARBA" id="ARBA00022574"/>
    </source>
</evidence>
<dbReference type="Gene3D" id="2.130.10.10">
    <property type="entry name" value="YVTN repeat-like/Quinoprotein amine dehydrogenase"/>
    <property type="match status" value="2"/>
</dbReference>
<dbReference type="EMBL" id="CZPT02001829">
    <property type="protein sequence ID" value="SCU72283.1"/>
    <property type="molecule type" value="Genomic_DNA"/>
</dbReference>
<dbReference type="SMR" id="A0A1G4IIE8"/>
<evidence type="ECO:0000256" key="3">
    <source>
        <dbReference type="ARBA" id="ARBA00022737"/>
    </source>
</evidence>
<comment type="subcellular location">
    <subcellularLocation>
        <location evidence="1">Nucleus</location>
        <location evidence="1">Nucleolus</location>
    </subcellularLocation>
</comment>
<feature type="compositionally biased region" description="Polar residues" evidence="5">
    <location>
        <begin position="99"/>
        <end position="116"/>
    </location>
</feature>
<dbReference type="PANTHER" id="PTHR19924">
    <property type="entry name" value="UTP15 U3 SMALL NUCLEOLAR RNA-ASSOCIATED PROTEIN 15 FAMILY MEMBER"/>
    <property type="match status" value="1"/>
</dbReference>
<dbReference type="GeneID" id="92377799"/>
<evidence type="ECO:0000313" key="6">
    <source>
        <dbReference type="EMBL" id="SCU72283.1"/>
    </source>
</evidence>
<dbReference type="InterPro" id="IPR001680">
    <property type="entry name" value="WD40_rpt"/>
</dbReference>
<organism evidence="6 7">
    <name type="scientific">Trypanosoma equiperdum</name>
    <dbReference type="NCBI Taxonomy" id="5694"/>
    <lineage>
        <taxon>Eukaryota</taxon>
        <taxon>Discoba</taxon>
        <taxon>Euglenozoa</taxon>
        <taxon>Kinetoplastea</taxon>
        <taxon>Metakinetoplastina</taxon>
        <taxon>Trypanosomatida</taxon>
        <taxon>Trypanosomatidae</taxon>
        <taxon>Trypanosoma</taxon>
    </lineage>
</organism>
<comment type="caution">
    <text evidence="6">The sequence shown here is derived from an EMBL/GenBank/DDBJ whole genome shotgun (WGS) entry which is preliminary data.</text>
</comment>
<dbReference type="Gene3D" id="3.40.50.300">
    <property type="entry name" value="P-loop containing nucleotide triphosphate hydrolases"/>
    <property type="match status" value="1"/>
</dbReference>
<proteinExistence type="predicted"/>
<reference evidence="6" key="1">
    <citation type="submission" date="2016-09" db="EMBL/GenBank/DDBJ databases">
        <authorList>
            <person name="Hebert L."/>
            <person name="Moumen B."/>
        </authorList>
    </citation>
    <scope>NUCLEOTIDE SEQUENCE [LARGE SCALE GENOMIC DNA]</scope>
    <source>
        <strain evidence="6">OVI</strain>
    </source>
</reference>
<dbReference type="FunFam" id="2.130.10.10:FF:001566">
    <property type="entry name" value="WD_domain_-_G-beta_repeat_-_putative"/>
    <property type="match status" value="1"/>
</dbReference>
<dbReference type="GO" id="GO:0006364">
    <property type="term" value="P:rRNA processing"/>
    <property type="evidence" value="ECO:0007669"/>
    <property type="project" value="TreeGrafter"/>
</dbReference>
<dbReference type="GO" id="GO:0045943">
    <property type="term" value="P:positive regulation of transcription by RNA polymerase I"/>
    <property type="evidence" value="ECO:0007669"/>
    <property type="project" value="TreeGrafter"/>
</dbReference>
<keyword evidence="2" id="KW-0853">WD repeat</keyword>
<dbReference type="AlphaFoldDB" id="A0A1G4IIE8"/>